<reference evidence="2" key="1">
    <citation type="journal article" date="2016" name="Nature">
        <title>Genome evolution in the allotetraploid frog Xenopus laevis.</title>
        <authorList>
            <person name="Session A.M."/>
            <person name="Uno Y."/>
            <person name="Kwon T."/>
            <person name="Chapman J.A."/>
            <person name="Toyoda A."/>
            <person name="Takahashi S."/>
            <person name="Fukui A."/>
            <person name="Hikosaka A."/>
            <person name="Suzuki A."/>
            <person name="Kondo M."/>
            <person name="van Heeringen S.J."/>
            <person name="Quigley I."/>
            <person name="Heinz S."/>
            <person name="Ogino H."/>
            <person name="Ochi H."/>
            <person name="Hellsten U."/>
            <person name="Lyons J.B."/>
            <person name="Simakov O."/>
            <person name="Putnam N."/>
            <person name="Stites J."/>
            <person name="Kuroki Y."/>
            <person name="Tanaka T."/>
            <person name="Michiue T."/>
            <person name="Watanabe M."/>
            <person name="Bogdanovic O."/>
            <person name="Lister R."/>
            <person name="Georgiou G."/>
            <person name="Paranjpe S.S."/>
            <person name="van Kruijsbergen I."/>
            <person name="Shu S."/>
            <person name="Carlson J."/>
            <person name="Kinoshita T."/>
            <person name="Ohta Y."/>
            <person name="Mawaribuchi S."/>
            <person name="Jenkins J."/>
            <person name="Grimwood J."/>
            <person name="Schmutz J."/>
            <person name="Mitros T."/>
            <person name="Mozaffari S.V."/>
            <person name="Suzuki Y."/>
            <person name="Haramoto Y."/>
            <person name="Yamamoto T.S."/>
            <person name="Takagi C."/>
            <person name="Heald R."/>
            <person name="Miller K."/>
            <person name="Haudenschild C."/>
            <person name="Kitzman J."/>
            <person name="Nakayama T."/>
            <person name="Izutsu Y."/>
            <person name="Robert J."/>
            <person name="Fortriede J."/>
            <person name="Burns K."/>
            <person name="Lotay V."/>
            <person name="Karimi K."/>
            <person name="Yasuoka Y."/>
            <person name="Dichmann D.S."/>
            <person name="Flajnik M.F."/>
            <person name="Houston D.W."/>
            <person name="Shendure J."/>
            <person name="DuPasquier L."/>
            <person name="Vize P.D."/>
            <person name="Zorn A.M."/>
            <person name="Ito M."/>
            <person name="Marcotte E.M."/>
            <person name="Wallingford J.B."/>
            <person name="Ito Y."/>
            <person name="Asashima M."/>
            <person name="Ueno N."/>
            <person name="Matsuda Y."/>
            <person name="Veenstra G.J."/>
            <person name="Fujiyama A."/>
            <person name="Harland R.M."/>
            <person name="Taira M."/>
            <person name="Rokhsar D.S."/>
        </authorList>
    </citation>
    <scope>NUCLEOTIDE SEQUENCE [LARGE SCALE GENOMIC DNA]</scope>
    <source>
        <strain evidence="2">J</strain>
    </source>
</reference>
<name>A0A974C887_XENLA</name>
<evidence type="ECO:0000313" key="2">
    <source>
        <dbReference type="Proteomes" id="UP000694892"/>
    </source>
</evidence>
<dbReference type="AlphaFoldDB" id="A0A974C887"/>
<protein>
    <submittedName>
        <fullName evidence="1">Uncharacterized protein</fullName>
    </submittedName>
</protein>
<accession>A0A974C887</accession>
<gene>
    <name evidence="1" type="ORF">XELAEV_18039183mg</name>
</gene>
<sequence>MKLFLATQLAKRSESRICCEWITSFNNFIWICNGNRFSCLSWPQTQRSYPKNQGFSRFSVCIEF</sequence>
<organism evidence="1 2">
    <name type="scientific">Xenopus laevis</name>
    <name type="common">African clawed frog</name>
    <dbReference type="NCBI Taxonomy" id="8355"/>
    <lineage>
        <taxon>Eukaryota</taxon>
        <taxon>Metazoa</taxon>
        <taxon>Chordata</taxon>
        <taxon>Craniata</taxon>
        <taxon>Vertebrata</taxon>
        <taxon>Euteleostomi</taxon>
        <taxon>Amphibia</taxon>
        <taxon>Batrachia</taxon>
        <taxon>Anura</taxon>
        <taxon>Pipoidea</taxon>
        <taxon>Pipidae</taxon>
        <taxon>Xenopodinae</taxon>
        <taxon>Xenopus</taxon>
        <taxon>Xenopus</taxon>
    </lineage>
</organism>
<evidence type="ECO:0000313" key="1">
    <source>
        <dbReference type="EMBL" id="OCT67881.1"/>
    </source>
</evidence>
<dbReference type="Proteomes" id="UP000694892">
    <property type="component" value="Chromosome 8L"/>
</dbReference>
<dbReference type="EMBL" id="CM004480">
    <property type="protein sequence ID" value="OCT67881.1"/>
    <property type="molecule type" value="Genomic_DNA"/>
</dbReference>
<proteinExistence type="predicted"/>